<evidence type="ECO:0000256" key="6">
    <source>
        <dbReference type="ARBA" id="ARBA00023136"/>
    </source>
</evidence>
<evidence type="ECO:0000256" key="4">
    <source>
        <dbReference type="ARBA" id="ARBA00022889"/>
    </source>
</evidence>
<feature type="compositionally biased region" description="Low complexity" evidence="8">
    <location>
        <begin position="367"/>
        <end position="380"/>
    </location>
</feature>
<dbReference type="OrthoDB" id="8945512at2759"/>
<feature type="chain" id="PRO_5043455993" evidence="10">
    <location>
        <begin position="35"/>
        <end position="392"/>
    </location>
</feature>
<evidence type="ECO:0000256" key="9">
    <source>
        <dbReference type="SAM" id="Phobius"/>
    </source>
</evidence>
<dbReference type="GO" id="GO:0007160">
    <property type="term" value="P:cell-matrix adhesion"/>
    <property type="evidence" value="ECO:0000318"/>
    <property type="project" value="GO_Central"/>
</dbReference>
<dbReference type="InterPro" id="IPR008083">
    <property type="entry name" value="CD34"/>
</dbReference>
<dbReference type="PaxDb" id="8355-A0A1L8HDY2"/>
<evidence type="ECO:0000313" key="12">
    <source>
        <dbReference type="RefSeq" id="XP_018101827.1"/>
    </source>
</evidence>
<feature type="transmembrane region" description="Helical" evidence="9">
    <location>
        <begin position="305"/>
        <end position="325"/>
    </location>
</feature>
<dbReference type="RefSeq" id="XP_018101827.1">
    <property type="nucleotide sequence ID" value="XM_018246338.2"/>
</dbReference>
<proteinExistence type="predicted"/>
<dbReference type="OMA" id="GEIKCAG"/>
<dbReference type="AlphaFoldDB" id="A0A1L8HDY2"/>
<feature type="signal peptide" evidence="10">
    <location>
        <begin position="1"/>
        <end position="34"/>
    </location>
</feature>
<dbReference type="Proteomes" id="UP000186698">
    <property type="component" value="Chromosome 2L"/>
</dbReference>
<dbReference type="CTD" id="108708054"/>
<name>A0A1L8HDY2_XENLA</name>
<dbReference type="PANTHER" id="PTHR16677">
    <property type="entry name" value="HEMATOPOIETIC PROGENITOR CELL ANTIGEN CD34"/>
    <property type="match status" value="1"/>
</dbReference>
<evidence type="ECO:0000256" key="10">
    <source>
        <dbReference type="SAM" id="SignalP"/>
    </source>
</evidence>
<dbReference type="PANTHER" id="PTHR16677:SF1">
    <property type="entry name" value="HEMATOPOIETIC PROGENITOR CELL ANTIGEN CD34"/>
    <property type="match status" value="1"/>
</dbReference>
<dbReference type="InterPro" id="IPR013836">
    <property type="entry name" value="CD34/Podocalyxin"/>
</dbReference>
<evidence type="ECO:0000313" key="11">
    <source>
        <dbReference type="Proteomes" id="UP000186698"/>
    </source>
</evidence>
<keyword evidence="7" id="KW-0325">Glycoprotein</keyword>
<protein>
    <submittedName>
        <fullName evidence="12">Hematopoietic progenitor cell antigen CD34</fullName>
    </submittedName>
</protein>
<feature type="region of interest" description="Disordered" evidence="8">
    <location>
        <begin position="354"/>
        <end position="392"/>
    </location>
</feature>
<keyword evidence="2 9" id="KW-0812">Transmembrane</keyword>
<evidence type="ECO:0000256" key="5">
    <source>
        <dbReference type="ARBA" id="ARBA00022989"/>
    </source>
</evidence>
<organism evidence="11 12">
    <name type="scientific">Xenopus laevis</name>
    <name type="common">African clawed frog</name>
    <dbReference type="NCBI Taxonomy" id="8355"/>
    <lineage>
        <taxon>Eukaryota</taxon>
        <taxon>Metazoa</taxon>
        <taxon>Chordata</taxon>
        <taxon>Craniata</taxon>
        <taxon>Vertebrata</taxon>
        <taxon>Euteleostomi</taxon>
        <taxon>Amphibia</taxon>
        <taxon>Batrachia</taxon>
        <taxon>Anura</taxon>
        <taxon>Pipoidea</taxon>
        <taxon>Pipidae</taxon>
        <taxon>Xenopodinae</taxon>
        <taxon>Xenopus</taxon>
        <taxon>Xenopus</taxon>
    </lineage>
</organism>
<dbReference type="GeneID" id="108708054"/>
<evidence type="ECO:0000256" key="7">
    <source>
        <dbReference type="ARBA" id="ARBA00023180"/>
    </source>
</evidence>
<dbReference type="GO" id="GO:0005886">
    <property type="term" value="C:plasma membrane"/>
    <property type="evidence" value="ECO:0007669"/>
    <property type="project" value="UniProtKB-ARBA"/>
</dbReference>
<dbReference type="PRINTS" id="PR01700">
    <property type="entry name" value="CD34ANTIGEN"/>
</dbReference>
<dbReference type="Bgee" id="108708054">
    <property type="expression patterns" value="Expressed in heart and 15 other cell types or tissues"/>
</dbReference>
<sequence>MMLLCCLRKLNKMHLLGSLLSMLILLENTYFVVGSENSTTAHTTGKTIVTQGVTSTPAIPIAATVTISSTVQNAERDSTTAENNMVLGNLTEPVMTVSQNSTNSTSLTDIPTTTISEAFTSSVPNATNIIVPTNLNMSTDSVESSTATACCTTTVPHPGSTAVQDTTYSSTRDDIPPEVEIEDQQNSTEPVAFTCSNLRNHKTNAEVVCFEYQEKVNCEDLLKPDKGNTLRSVLCNVTNSYTSQCHLTLYTSETNQKCILWVLKGIASNDAKEALESHYSALQKKDFVYKWEQISDHQTKTKKTMIALVTVGVLIAFIILIGYYLSNRESWTPGRQRLGEDPYYTETDSQGNTLVSVSAHSQEKENGTGQTSTPTTTNGHSTKKQAMTDTKV</sequence>
<comment type="subcellular location">
    <subcellularLocation>
        <location evidence="1">Membrane</location>
        <topology evidence="1">Single-pass type I membrane protein</topology>
    </subcellularLocation>
</comment>
<evidence type="ECO:0000256" key="3">
    <source>
        <dbReference type="ARBA" id="ARBA00022729"/>
    </source>
</evidence>
<dbReference type="Pfam" id="PF06365">
    <property type="entry name" value="CD34_antigen"/>
    <property type="match status" value="1"/>
</dbReference>
<keyword evidence="6 9" id="KW-0472">Membrane</keyword>
<keyword evidence="5 9" id="KW-1133">Transmembrane helix</keyword>
<dbReference type="KEGG" id="xla:108708054"/>
<keyword evidence="11" id="KW-1185">Reference proteome</keyword>
<dbReference type="STRING" id="8355.A0A1L8HDY2"/>
<evidence type="ECO:0000256" key="1">
    <source>
        <dbReference type="ARBA" id="ARBA00004479"/>
    </source>
</evidence>
<evidence type="ECO:0000256" key="8">
    <source>
        <dbReference type="SAM" id="MobiDB-lite"/>
    </source>
</evidence>
<keyword evidence="3 10" id="KW-0732">Signal</keyword>
<gene>
    <name evidence="12" type="primary">LOC108708054</name>
</gene>
<evidence type="ECO:0000256" key="2">
    <source>
        <dbReference type="ARBA" id="ARBA00022692"/>
    </source>
</evidence>
<keyword evidence="4" id="KW-0130">Cell adhesion</keyword>
<accession>A0A1L8HDY2</accession>
<reference evidence="12" key="1">
    <citation type="submission" date="2025-08" db="UniProtKB">
        <authorList>
            <consortium name="RefSeq"/>
        </authorList>
    </citation>
    <scope>IDENTIFICATION</scope>
    <source>
        <strain evidence="12">J_2021</strain>
        <tissue evidence="12">Erythrocytes</tissue>
    </source>
</reference>